<dbReference type="InterPro" id="IPR056953">
    <property type="entry name" value="CUT_N"/>
</dbReference>
<keyword evidence="5" id="KW-1185">Reference proteome</keyword>
<evidence type="ECO:0000256" key="2">
    <source>
        <dbReference type="ARBA" id="ARBA00022729"/>
    </source>
</evidence>
<reference evidence="6" key="1">
    <citation type="submission" date="2016-06" db="UniProtKB">
        <authorList>
            <consortium name="WormBaseParasite"/>
        </authorList>
    </citation>
    <scope>IDENTIFICATION</scope>
</reference>
<dbReference type="PANTHER" id="PTHR22907:SF24">
    <property type="entry name" value="ZP DOMAIN-CONTAINING PROTEIN"/>
    <property type="match status" value="1"/>
</dbReference>
<dbReference type="GO" id="GO:0042302">
    <property type="term" value="F:structural constituent of cuticle"/>
    <property type="evidence" value="ECO:0007669"/>
    <property type="project" value="UniProtKB-KW"/>
</dbReference>
<keyword evidence="1" id="KW-0193">Cuticle</keyword>
<dbReference type="Proteomes" id="UP000271098">
    <property type="component" value="Unassembled WGS sequence"/>
</dbReference>
<evidence type="ECO:0000256" key="1">
    <source>
        <dbReference type="ARBA" id="ARBA00022460"/>
    </source>
</evidence>
<name>A0A183DDY1_9BILA</name>
<evidence type="ECO:0000313" key="6">
    <source>
        <dbReference type="WBParaSite" id="GPUH_0000693101-mRNA-1"/>
    </source>
</evidence>
<evidence type="ECO:0000313" key="4">
    <source>
        <dbReference type="EMBL" id="VDK56575.1"/>
    </source>
</evidence>
<protein>
    <submittedName>
        <fullName evidence="6">ZP domain-containing protein</fullName>
    </submittedName>
</protein>
<sequence length="136" mass="15373">MLPLLDYIASITIDNDIIGDPDIECLDEQIRVFVKTRKIFNGCGRIYAKGKAEDPACSKDDFALQKTRKPHMVLKFGTCGMKSLRSVDPRGMYYGITVVVSFHTVRVHALFVSLIVSEIFPFKSLIIFILGCLKWL</sequence>
<proteinExistence type="predicted"/>
<organism evidence="6">
    <name type="scientific">Gongylonema pulchrum</name>
    <dbReference type="NCBI Taxonomy" id="637853"/>
    <lineage>
        <taxon>Eukaryota</taxon>
        <taxon>Metazoa</taxon>
        <taxon>Ecdysozoa</taxon>
        <taxon>Nematoda</taxon>
        <taxon>Chromadorea</taxon>
        <taxon>Rhabditida</taxon>
        <taxon>Spirurina</taxon>
        <taxon>Spiruromorpha</taxon>
        <taxon>Spiruroidea</taxon>
        <taxon>Gongylonematidae</taxon>
        <taxon>Gongylonema</taxon>
    </lineage>
</organism>
<dbReference type="Pfam" id="PF25057">
    <property type="entry name" value="CUT_N"/>
    <property type="match status" value="1"/>
</dbReference>
<dbReference type="InterPro" id="IPR051962">
    <property type="entry name" value="Cuticlin"/>
</dbReference>
<feature type="domain" description="ZP" evidence="3">
    <location>
        <begin position="24"/>
        <end position="136"/>
    </location>
</feature>
<dbReference type="OrthoDB" id="5795247at2759"/>
<evidence type="ECO:0000259" key="3">
    <source>
        <dbReference type="PROSITE" id="PS51034"/>
    </source>
</evidence>
<keyword evidence="2" id="KW-0732">Signal</keyword>
<dbReference type="AlphaFoldDB" id="A0A183DDY1"/>
<dbReference type="InterPro" id="IPR001507">
    <property type="entry name" value="ZP_dom"/>
</dbReference>
<dbReference type="PANTHER" id="PTHR22907">
    <property type="entry name" value="GH04558P"/>
    <property type="match status" value="1"/>
</dbReference>
<dbReference type="EMBL" id="UYRT01017078">
    <property type="protein sequence ID" value="VDK56575.1"/>
    <property type="molecule type" value="Genomic_DNA"/>
</dbReference>
<dbReference type="PROSITE" id="PS51034">
    <property type="entry name" value="ZP_2"/>
    <property type="match status" value="1"/>
</dbReference>
<dbReference type="WBParaSite" id="GPUH_0000693101-mRNA-1">
    <property type="protein sequence ID" value="GPUH_0000693101-mRNA-1"/>
    <property type="gene ID" value="GPUH_0000693101"/>
</dbReference>
<reference evidence="4 5" key="2">
    <citation type="submission" date="2018-11" db="EMBL/GenBank/DDBJ databases">
        <authorList>
            <consortium name="Pathogen Informatics"/>
        </authorList>
    </citation>
    <scope>NUCLEOTIDE SEQUENCE [LARGE SCALE GENOMIC DNA]</scope>
</reference>
<gene>
    <name evidence="4" type="ORF">GPUH_LOCUS6922</name>
</gene>
<evidence type="ECO:0000313" key="5">
    <source>
        <dbReference type="Proteomes" id="UP000271098"/>
    </source>
</evidence>
<accession>A0A183DDY1</accession>